<evidence type="ECO:0000313" key="2">
    <source>
        <dbReference type="EMBL" id="AFQ90334.1"/>
    </source>
</evidence>
<feature type="domain" description="DUF927" evidence="1">
    <location>
        <begin position="51"/>
        <end position="302"/>
    </location>
</feature>
<name>J7K7S1_9RHOB</name>
<dbReference type="InterPro" id="IPR009270">
    <property type="entry name" value="DUF927"/>
</dbReference>
<dbReference type="Pfam" id="PF06048">
    <property type="entry name" value="DUF927"/>
    <property type="match status" value="1"/>
</dbReference>
<protein>
    <recommendedName>
        <fullName evidence="1">DUF927 domain-containing protein</fullName>
    </recommendedName>
</protein>
<organism evidence="2">
    <name type="scientific">Paracoccus marcusii</name>
    <dbReference type="NCBI Taxonomy" id="59779"/>
    <lineage>
        <taxon>Bacteria</taxon>
        <taxon>Pseudomonadati</taxon>
        <taxon>Pseudomonadota</taxon>
        <taxon>Alphaproteobacteria</taxon>
        <taxon>Rhodobacterales</taxon>
        <taxon>Paracoccaceae</taxon>
        <taxon>Paracoccus</taxon>
    </lineage>
</organism>
<proteinExistence type="predicted"/>
<dbReference type="AlphaFoldDB" id="J7K7S1"/>
<dbReference type="EMBL" id="JQ796371">
    <property type="protein sequence ID" value="AFQ90334.1"/>
    <property type="molecule type" value="Genomic_DNA"/>
</dbReference>
<keyword evidence="2" id="KW-0614">Plasmid</keyword>
<evidence type="ECO:0000259" key="1">
    <source>
        <dbReference type="Pfam" id="PF06048"/>
    </source>
</evidence>
<reference evidence="2" key="1">
    <citation type="submission" date="2012-03" db="EMBL/GenBank/DDBJ databases">
        <authorList>
            <person name="Maj A."/>
            <person name="Bartosik D."/>
            <person name="Brzuszkiewicz E."/>
            <person name="Daniel R."/>
        </authorList>
    </citation>
    <scope>NUCLEOTIDE SEQUENCE</scope>
    <source>
        <strain evidence="2">DSM 11574</strain>
        <plasmid evidence="2">pMARC5</plasmid>
    </source>
</reference>
<sequence>MTAELKNIGKDGSSDQASMVQDFINKAKADIPKGYTASFKGICQGGGDPICTLFRVSGLIGSQSDRDWGQVVEVVTPNGKVNKVPVPRQLLESRPNEAIGILAKNGLRTYVESRRVIALLKIWNPQRIIKVLDRSGWSQDYKSYAFGDGRVISSRYIENETILKDAEERNSRGSLAGWQEGLAAACIGNPYLLFAVSTAFSGPLLKRCGVAPAMFHFHGKSSIGKSTLLRSALSVWTYFEIPPGWRSTKNGLEPLLNKANDGLQVFDEFPTELHDGFGDDVYMIANGAGKARATKTGDQEKQRSWTVSVLSSGEDGSHEALEEAFGNVRDGQTVRFIDIHVQCNSEDHGAFSSLHGSSNGGEFSERLRNDIAQNSGHAAEAFIRVIIEKTNEKIQKVFSDFRKSFLLSLNEKLGDKLYSTDPKIGRVLNLFALSAFSGELATAAKITGWEKDQARDACFLIARRWMEDRSKPPAKQAKSAEALKSYLASLTIPTEDIEGKYVTLVDDMVWMDKNYFYISDSAMRQAYPTEQQRRAAPSRLIDAGYLKVGRETDTPKYRIIIGKRRRLYRVCRSIMA</sequence>
<geneLocation type="plasmid" evidence="2">
    <name>pMARC5</name>
</geneLocation>
<dbReference type="RefSeq" id="WP_015063335.1">
    <property type="nucleotide sequence ID" value="NC_019367.1"/>
</dbReference>
<accession>J7K7S1</accession>